<dbReference type="GO" id="GO:0016020">
    <property type="term" value="C:membrane"/>
    <property type="evidence" value="ECO:0007669"/>
    <property type="project" value="UniProtKB-SubCell"/>
</dbReference>
<dbReference type="GO" id="GO:0038023">
    <property type="term" value="F:signaling receptor activity"/>
    <property type="evidence" value="ECO:0007669"/>
    <property type="project" value="TreeGrafter"/>
</dbReference>
<keyword evidence="4" id="KW-0472">Membrane</keyword>
<evidence type="ECO:0000256" key="3">
    <source>
        <dbReference type="ARBA" id="ARBA00022989"/>
    </source>
</evidence>
<feature type="domain" description="Receptor ligand binding region" evidence="5">
    <location>
        <begin position="48"/>
        <end position="170"/>
    </location>
</feature>
<dbReference type="Pfam" id="PF01094">
    <property type="entry name" value="ANF_receptor"/>
    <property type="match status" value="1"/>
</dbReference>
<evidence type="ECO:0000259" key="5">
    <source>
        <dbReference type="Pfam" id="PF01094"/>
    </source>
</evidence>
<keyword evidence="3" id="KW-1133">Transmembrane helix</keyword>
<reference evidence="6 7" key="1">
    <citation type="submission" date="2018-11" db="EMBL/GenBank/DDBJ databases">
        <authorList>
            <consortium name="Pathogen Informatics"/>
        </authorList>
    </citation>
    <scope>NUCLEOTIDE SEQUENCE [LARGE SCALE GENOMIC DNA]</scope>
</reference>
<proteinExistence type="predicted"/>
<evidence type="ECO:0000256" key="2">
    <source>
        <dbReference type="ARBA" id="ARBA00022692"/>
    </source>
</evidence>
<accession>A0A3P7LYW1</accession>
<dbReference type="Gene3D" id="3.40.50.2300">
    <property type="match status" value="1"/>
</dbReference>
<keyword evidence="2" id="KW-0812">Transmembrane</keyword>
<dbReference type="GO" id="GO:0007165">
    <property type="term" value="P:signal transduction"/>
    <property type="evidence" value="ECO:0007669"/>
    <property type="project" value="TreeGrafter"/>
</dbReference>
<sequence length="186" mass="20754">MRTGHEVIFCECRGKDLLIGVIITKGKPEFAETISYETNAGALELGNDVLKKQQLLNGYDLKFIYMPGNCSDIVSSGTTAELIKQQVVAIIGPACITSVKAVVPLSTYYNIPTFAWGLATSSDSESERYPSITTMTTTGRHYALALYEVIMHYEWTQYATIYYGEKCSDINKELAVSLFTHKIYYI</sequence>
<dbReference type="InterPro" id="IPR052612">
    <property type="entry name" value="ANP_Clearance_Receptor"/>
</dbReference>
<protein>
    <recommendedName>
        <fullName evidence="5">Receptor ligand binding region domain-containing protein</fullName>
    </recommendedName>
</protein>
<evidence type="ECO:0000313" key="7">
    <source>
        <dbReference type="Proteomes" id="UP000271889"/>
    </source>
</evidence>
<evidence type="ECO:0000256" key="1">
    <source>
        <dbReference type="ARBA" id="ARBA00004370"/>
    </source>
</evidence>
<dbReference type="OrthoDB" id="5858212at2759"/>
<comment type="subcellular location">
    <subcellularLocation>
        <location evidence="1">Membrane</location>
    </subcellularLocation>
</comment>
<organism evidence="6 7">
    <name type="scientific">Cylicostephanus goldi</name>
    <name type="common">Nematode worm</name>
    <dbReference type="NCBI Taxonomy" id="71465"/>
    <lineage>
        <taxon>Eukaryota</taxon>
        <taxon>Metazoa</taxon>
        <taxon>Ecdysozoa</taxon>
        <taxon>Nematoda</taxon>
        <taxon>Chromadorea</taxon>
        <taxon>Rhabditida</taxon>
        <taxon>Rhabditina</taxon>
        <taxon>Rhabditomorpha</taxon>
        <taxon>Strongyloidea</taxon>
        <taxon>Strongylidae</taxon>
        <taxon>Cylicostephanus</taxon>
    </lineage>
</organism>
<dbReference type="EMBL" id="UYRV01106279">
    <property type="protein sequence ID" value="VDN22185.1"/>
    <property type="molecule type" value="Genomic_DNA"/>
</dbReference>
<dbReference type="AlphaFoldDB" id="A0A3P7LYW1"/>
<name>A0A3P7LYW1_CYLGO</name>
<dbReference type="Proteomes" id="UP000271889">
    <property type="component" value="Unassembled WGS sequence"/>
</dbReference>
<evidence type="ECO:0000256" key="4">
    <source>
        <dbReference type="ARBA" id="ARBA00023136"/>
    </source>
</evidence>
<dbReference type="PANTHER" id="PTHR44755:SF8">
    <property type="entry name" value="RECEPTOR LIGAND BINDING REGION DOMAIN-CONTAINING PROTEIN"/>
    <property type="match status" value="1"/>
</dbReference>
<keyword evidence="7" id="KW-1185">Reference proteome</keyword>
<dbReference type="InterPro" id="IPR001828">
    <property type="entry name" value="ANF_lig-bd_rcpt"/>
</dbReference>
<dbReference type="GO" id="GO:0017046">
    <property type="term" value="F:peptide hormone binding"/>
    <property type="evidence" value="ECO:0007669"/>
    <property type="project" value="TreeGrafter"/>
</dbReference>
<dbReference type="PANTHER" id="PTHR44755">
    <property type="entry name" value="NATRIURETIC PEPTIDE RECEPTOR 3-RELATED"/>
    <property type="match status" value="1"/>
</dbReference>
<dbReference type="SUPFAM" id="SSF53822">
    <property type="entry name" value="Periplasmic binding protein-like I"/>
    <property type="match status" value="1"/>
</dbReference>
<evidence type="ECO:0000313" key="6">
    <source>
        <dbReference type="EMBL" id="VDN22185.1"/>
    </source>
</evidence>
<gene>
    <name evidence="6" type="ORF">CGOC_LOCUS9235</name>
</gene>
<dbReference type="InterPro" id="IPR028082">
    <property type="entry name" value="Peripla_BP_I"/>
</dbReference>